<dbReference type="PROSITE" id="PS51292">
    <property type="entry name" value="ZF_RING_CH"/>
    <property type="match status" value="1"/>
</dbReference>
<dbReference type="OMA" id="GHRWAWY"/>
<dbReference type="Pfam" id="PF12906">
    <property type="entry name" value="RINGv"/>
    <property type="match status" value="1"/>
</dbReference>
<name>C5L976_PERM5</name>
<feature type="transmembrane region" description="Helical" evidence="4">
    <location>
        <begin position="198"/>
        <end position="217"/>
    </location>
</feature>
<dbReference type="GeneID" id="9056582"/>
<dbReference type="InterPro" id="IPR011016">
    <property type="entry name" value="Znf_RING-CH"/>
</dbReference>
<feature type="transmembrane region" description="Helical" evidence="4">
    <location>
        <begin position="162"/>
        <end position="186"/>
    </location>
</feature>
<reference evidence="6 7" key="1">
    <citation type="submission" date="2008-07" db="EMBL/GenBank/DDBJ databases">
        <authorList>
            <person name="El-Sayed N."/>
            <person name="Caler E."/>
            <person name="Inman J."/>
            <person name="Amedeo P."/>
            <person name="Hass B."/>
            <person name="Wortman J."/>
        </authorList>
    </citation>
    <scope>NUCLEOTIDE SEQUENCE [LARGE SCALE GENOMIC DNA]</scope>
    <source>
        <strain evidence="7">ATCC 50983 / TXsc</strain>
    </source>
</reference>
<accession>C5L976</accession>
<proteinExistence type="predicted"/>
<evidence type="ECO:0000313" key="6">
    <source>
        <dbReference type="EMBL" id="EER06724.1"/>
    </source>
</evidence>
<dbReference type="EMBL" id="GG680370">
    <property type="protein sequence ID" value="EER06724.1"/>
    <property type="molecule type" value="Genomic_DNA"/>
</dbReference>
<dbReference type="GO" id="GO:0008270">
    <property type="term" value="F:zinc ion binding"/>
    <property type="evidence" value="ECO:0007669"/>
    <property type="project" value="UniProtKB-KW"/>
</dbReference>
<protein>
    <submittedName>
        <fullName evidence="6">Membrane associated RING finger, putative</fullName>
    </submittedName>
</protein>
<dbReference type="SUPFAM" id="SSF57850">
    <property type="entry name" value="RING/U-box"/>
    <property type="match status" value="1"/>
</dbReference>
<dbReference type="PANTHER" id="PTHR46347">
    <property type="entry name" value="RING/FYVE/PHD ZINC FINGER SUPERFAMILY PROTEIN"/>
    <property type="match status" value="1"/>
</dbReference>
<keyword evidence="4" id="KW-0812">Transmembrane</keyword>
<dbReference type="CDD" id="cd16495">
    <property type="entry name" value="RING_CH-C4HC3_MARCH"/>
    <property type="match status" value="1"/>
</dbReference>
<dbReference type="AlphaFoldDB" id="C5L976"/>
<evidence type="ECO:0000256" key="4">
    <source>
        <dbReference type="SAM" id="Phobius"/>
    </source>
</evidence>
<keyword evidence="1" id="KW-0479">Metal-binding</keyword>
<keyword evidence="4" id="KW-0472">Membrane</keyword>
<gene>
    <name evidence="6" type="ORF">Pmar_PMAR007440</name>
</gene>
<evidence type="ECO:0000259" key="5">
    <source>
        <dbReference type="PROSITE" id="PS51292"/>
    </source>
</evidence>
<feature type="transmembrane region" description="Helical" evidence="4">
    <location>
        <begin position="109"/>
        <end position="142"/>
    </location>
</feature>
<feature type="domain" description="RING-CH-type" evidence="5">
    <location>
        <begin position="38"/>
        <end position="102"/>
    </location>
</feature>
<evidence type="ECO:0000256" key="2">
    <source>
        <dbReference type="ARBA" id="ARBA00022771"/>
    </source>
</evidence>
<dbReference type="InterPro" id="IPR013083">
    <property type="entry name" value="Znf_RING/FYVE/PHD"/>
</dbReference>
<dbReference type="SMART" id="SM00744">
    <property type="entry name" value="RINGv"/>
    <property type="match status" value="1"/>
</dbReference>
<sequence length="264" mass="30190">MSLEARTTLEGVYAHVIARSAARRYLHDLYEEVDSKPCKTSEERICRICAGTAADGRLISPCRCKGSMKYVHVECLNQWRKVAANRDNFFQCQTCKYKYKFKRTWFAGLLTNPVIVGLCTMFVLLLLIVLCGFFGLMLGYFFPSEEEDVGFLWFLIAGHRWAWYDFLLRGVTIVGLSGFAQLIFYIPRLGVDNQPRGGRVDVMILIIIVAGLIKVFAELYSSVREWSEYYLAHAESLILDVPEEDDEKLSIAIRHQSSVAAKHY</sequence>
<dbReference type="InParanoid" id="C5L976"/>
<evidence type="ECO:0000313" key="7">
    <source>
        <dbReference type="Proteomes" id="UP000007800"/>
    </source>
</evidence>
<evidence type="ECO:0000256" key="1">
    <source>
        <dbReference type="ARBA" id="ARBA00022723"/>
    </source>
</evidence>
<dbReference type="Gene3D" id="3.30.40.10">
    <property type="entry name" value="Zinc/RING finger domain, C3HC4 (zinc finger)"/>
    <property type="match status" value="1"/>
</dbReference>
<keyword evidence="4" id="KW-1133">Transmembrane helix</keyword>
<organism evidence="7">
    <name type="scientific">Perkinsus marinus (strain ATCC 50983 / TXsc)</name>
    <dbReference type="NCBI Taxonomy" id="423536"/>
    <lineage>
        <taxon>Eukaryota</taxon>
        <taxon>Sar</taxon>
        <taxon>Alveolata</taxon>
        <taxon>Perkinsozoa</taxon>
        <taxon>Perkinsea</taxon>
        <taxon>Perkinsida</taxon>
        <taxon>Perkinsidae</taxon>
        <taxon>Perkinsus</taxon>
    </lineage>
</organism>
<dbReference type="RefSeq" id="XP_002774908.1">
    <property type="nucleotide sequence ID" value="XM_002774862.1"/>
</dbReference>
<keyword evidence="3" id="KW-0862">Zinc</keyword>
<evidence type="ECO:0000256" key="3">
    <source>
        <dbReference type="ARBA" id="ARBA00022833"/>
    </source>
</evidence>
<dbReference type="OrthoDB" id="412381at2759"/>
<keyword evidence="2" id="KW-0863">Zinc-finger</keyword>
<keyword evidence="7" id="KW-1185">Reference proteome</keyword>
<dbReference type="Proteomes" id="UP000007800">
    <property type="component" value="Unassembled WGS sequence"/>
</dbReference>
<dbReference type="PANTHER" id="PTHR46347:SF1">
    <property type="entry name" value="RING_FYVE_PHD ZINC FINGER SUPERFAMILY PROTEIN"/>
    <property type="match status" value="1"/>
</dbReference>